<protein>
    <submittedName>
        <fullName evidence="3">Porin</fullName>
    </submittedName>
</protein>
<dbReference type="RefSeq" id="WP_219481991.1">
    <property type="nucleotide sequence ID" value="NZ_JAHXCT010000006.1"/>
</dbReference>
<dbReference type="InterPro" id="IPR025631">
    <property type="entry name" value="Porin_10"/>
</dbReference>
<evidence type="ECO:0000313" key="4">
    <source>
        <dbReference type="Proteomes" id="UP000788426"/>
    </source>
</evidence>
<dbReference type="Pfam" id="PF14121">
    <property type="entry name" value="Porin_10"/>
    <property type="match status" value="1"/>
</dbReference>
<evidence type="ECO:0000313" key="3">
    <source>
        <dbReference type="EMBL" id="MBW4769872.1"/>
    </source>
</evidence>
<evidence type="ECO:0000256" key="2">
    <source>
        <dbReference type="SAM" id="SignalP"/>
    </source>
</evidence>
<sequence>MKKTLLFFASLFVGFYAQAQNTEYNQIDENGVISRRNTMGNNSSDSLHSNKEIPIGIKAWTVDEKFGDRTVAKVDTMQYMFMNSIFTSGLEGQYNTTGNLGSPRINRIFINRQDHSQFIFTDPYSYFITPVNQFHFTNTLSPFTILNYNTGGGSSNGEDHFKAIFGVNAGRKLGVGFKFDYLYGRGFYNNQSSAHFNYTMYGSYLGEQYQAHLLLSTNHQKNSENGGITNDGYITTPEAYNEDYSSNEIPTVLNKNWNRNNNLHAFLTHRYSVGFTRKVKMTEEEIKAKKFALSSKEQNATKPTDKRLSAKEREKNKSIALGRPEDAKVVGSEPVDSISKTNNRIQVKDNATRDSLLAISKKNETDSLWFKSEYVPVTSFIHTAKFDTYDRIYQAYYTPSNYYKNQYYNAGRLLNDSIYDQTKHFRLQNTFAISLLEGFNKWAKAGVKAFITSDFRHFELPLIDGSLGTYNEHNLSVGGEISKTLGKTLHYKALLETWVTGKDAGQLKLDVNTDVNFKLFGDTVTLAASGFFHRINPSFYFRHYHSRHFWWDNNSMDKMIHTRLEGLFSYKKTNTALRVAVDNIKNYTYFAQSYSIDNQYNRLNVDVTTNQFQSPISLLTLELIQKIKFGIFRWENTITYQKSSNNDILGVPDLNIYSNLYMKFKIAKVLSCDLGADVRYFTEYYAPDYSPALGSYTVQDGTDKVKIGNYPFVNVYANFLLKHTRFFVMYSHVNAGSGSKRYFLTPHYPTNERIFRFGVSWNFFN</sequence>
<dbReference type="EMBL" id="JAHXCT010000006">
    <property type="protein sequence ID" value="MBW4769872.1"/>
    <property type="molecule type" value="Genomic_DNA"/>
</dbReference>
<feature type="region of interest" description="Disordered" evidence="1">
    <location>
        <begin position="294"/>
        <end position="315"/>
    </location>
</feature>
<accession>A0ABS6YE66</accession>
<evidence type="ECO:0000256" key="1">
    <source>
        <dbReference type="SAM" id="MobiDB-lite"/>
    </source>
</evidence>
<comment type="caution">
    <text evidence="3">The sequence shown here is derived from an EMBL/GenBank/DDBJ whole genome shotgun (WGS) entry which is preliminary data.</text>
</comment>
<dbReference type="Proteomes" id="UP000788426">
    <property type="component" value="Unassembled WGS sequence"/>
</dbReference>
<feature type="chain" id="PRO_5045089729" evidence="2">
    <location>
        <begin position="20"/>
        <end position="765"/>
    </location>
</feature>
<organism evidence="3 4">
    <name type="scientific">Hoylesella nanceiensis</name>
    <dbReference type="NCBI Taxonomy" id="425941"/>
    <lineage>
        <taxon>Bacteria</taxon>
        <taxon>Pseudomonadati</taxon>
        <taxon>Bacteroidota</taxon>
        <taxon>Bacteroidia</taxon>
        <taxon>Bacteroidales</taxon>
        <taxon>Prevotellaceae</taxon>
        <taxon>Hoylesella</taxon>
    </lineage>
</organism>
<keyword evidence="2" id="KW-0732">Signal</keyword>
<proteinExistence type="predicted"/>
<keyword evidence="4" id="KW-1185">Reference proteome</keyword>
<feature type="signal peptide" evidence="2">
    <location>
        <begin position="1"/>
        <end position="19"/>
    </location>
</feature>
<feature type="compositionally biased region" description="Basic and acidic residues" evidence="1">
    <location>
        <begin position="303"/>
        <end position="315"/>
    </location>
</feature>
<gene>
    <name evidence="3" type="ORF">KZO38_08890</name>
</gene>
<reference evidence="3 4" key="1">
    <citation type="submission" date="2021-07" db="EMBL/GenBank/DDBJ databases">
        <title>Genomic diversity and antimicrobial resistance of Prevotella spp. isolated from chronic lung disease airways.</title>
        <authorList>
            <person name="Webb K.A."/>
            <person name="Olagoke O.S."/>
            <person name="Baird T."/>
            <person name="Neill J."/>
            <person name="Pham A."/>
            <person name="Wells T.J."/>
            <person name="Ramsay K.A."/>
            <person name="Bell S.C."/>
            <person name="Sarovich D.S."/>
            <person name="Price E.P."/>
        </authorList>
    </citation>
    <scope>NUCLEOTIDE SEQUENCE [LARGE SCALE GENOMIC DNA]</scope>
    <source>
        <strain evidence="3 4">SCHI0011.S.12</strain>
    </source>
</reference>
<name>A0ABS6YE66_9BACT</name>